<dbReference type="PANTHER" id="PTHR21503">
    <property type="entry name" value="F-BOX-CONTAINING HYPOTHETICAL PROTEIN C.ELEGANS"/>
    <property type="match status" value="1"/>
</dbReference>
<organism evidence="2 3">
    <name type="scientific">Caenorhabditis elegans</name>
    <dbReference type="NCBI Taxonomy" id="6239"/>
    <lineage>
        <taxon>Eukaryota</taxon>
        <taxon>Metazoa</taxon>
        <taxon>Ecdysozoa</taxon>
        <taxon>Nematoda</taxon>
        <taxon>Chromadorea</taxon>
        <taxon>Rhabditida</taxon>
        <taxon>Rhabditina</taxon>
        <taxon>Rhabditomorpha</taxon>
        <taxon>Rhabditoidea</taxon>
        <taxon>Rhabditidae</taxon>
        <taxon>Peloderinae</taxon>
        <taxon>Caenorhabditis</taxon>
    </lineage>
</organism>
<dbReference type="AGR" id="WB:WBGene00020795"/>
<dbReference type="PROSITE" id="PS50181">
    <property type="entry name" value="FBOX"/>
    <property type="match status" value="1"/>
</dbReference>
<dbReference type="AlphaFoldDB" id="Q22777"/>
<gene>
    <name evidence="2" type="ORF">CELE_T25D1.3</name>
    <name evidence="2 4" type="ORF">T25D1.3</name>
</gene>
<dbReference type="PIR" id="T29759">
    <property type="entry name" value="T29759"/>
</dbReference>
<dbReference type="WormBase" id="T25D1.3">
    <property type="protein sequence ID" value="CE53541"/>
    <property type="gene ID" value="WBGene00020795"/>
</dbReference>
<dbReference type="HOGENOM" id="CLU_1171537_0_0_1"/>
<dbReference type="PaxDb" id="6239-T25D1.3"/>
<dbReference type="UCSC" id="T25D1.3">
    <property type="organism name" value="c. elegans"/>
</dbReference>
<dbReference type="InterPro" id="IPR001810">
    <property type="entry name" value="F-box_dom"/>
</dbReference>
<feature type="domain" description="F-box" evidence="1">
    <location>
        <begin position="1"/>
        <end position="47"/>
    </location>
</feature>
<dbReference type="Proteomes" id="UP000001940">
    <property type="component" value="Chromosome X"/>
</dbReference>
<keyword evidence="3" id="KW-1185">Reference proteome</keyword>
<proteinExistence type="predicted"/>
<evidence type="ECO:0000313" key="4">
    <source>
        <dbReference type="WormBase" id="T25D1.3"/>
    </source>
</evidence>
<sequence>MNLENLPSVVHRKLFKMFDACDLFFLSITFGNIKETIQKMNLDISDIAMDMTAKRKLFLLKIQCSSTGRQYLSFTTKIPNGTKRQKPVYLKIGDLTLKCRIFFPVQPEDPTVIFLNKKYGPILITSVIPYLCDLFDTQSVTYRLSYKKFKRFPTITTARGVVLQDKHITYKRVLTLLCRIKVTKFLLLPTLQRRPSVGYSPFSKCQICT</sequence>
<name>Q22777_CAEEL</name>
<dbReference type="PANTHER" id="PTHR21503:SF8">
    <property type="entry name" value="F-BOX ASSOCIATED DOMAIN-CONTAINING PROTEIN-RELATED"/>
    <property type="match status" value="1"/>
</dbReference>
<reference evidence="2 3" key="1">
    <citation type="journal article" date="1998" name="Science">
        <title>Genome sequence of the nematode C. elegans: a platform for investigating biology.</title>
        <authorList>
            <consortium name="The C. elegans sequencing consortium"/>
            <person name="Sulson J.E."/>
            <person name="Waterston R."/>
        </authorList>
    </citation>
    <scope>NUCLEOTIDE SEQUENCE [LARGE SCALE GENOMIC DNA]</scope>
    <source>
        <strain evidence="2 3">Bristol N2</strain>
    </source>
</reference>
<dbReference type="InParanoid" id="Q22777"/>
<evidence type="ECO:0000313" key="3">
    <source>
        <dbReference type="Proteomes" id="UP000001940"/>
    </source>
</evidence>
<dbReference type="eggNOG" id="ENOG502S966">
    <property type="taxonomic scope" value="Eukaryota"/>
</dbReference>
<protein>
    <submittedName>
        <fullName evidence="2">F-box domain-containing protein</fullName>
    </submittedName>
</protein>
<dbReference type="Bgee" id="WBGene00020795">
    <property type="expression patterns" value="Expressed in embryo"/>
</dbReference>
<accession>Q22777</accession>
<dbReference type="EMBL" id="BX284606">
    <property type="protein sequence ID" value="CCD72695.2"/>
    <property type="molecule type" value="Genomic_DNA"/>
</dbReference>
<evidence type="ECO:0000259" key="1">
    <source>
        <dbReference type="PROSITE" id="PS50181"/>
    </source>
</evidence>
<evidence type="ECO:0000313" key="2">
    <source>
        <dbReference type="EMBL" id="CCD72695.2"/>
    </source>
</evidence>